<evidence type="ECO:0000313" key="3">
    <source>
        <dbReference type="Proteomes" id="UP001165587"/>
    </source>
</evidence>
<dbReference type="RefSeq" id="WP_259530457.1">
    <property type="nucleotide sequence ID" value="NZ_JANLCK010000011.1"/>
</dbReference>
<sequence length="229" mass="23819">MTARHVTRRLAAIAVLAVAAPLAACATVTPAETGAATADPCPVPISAPASPSGSDGGTPVVTPTELCALDGRAWSYSVFTSVIDAPDWGDTSEACDLARQAAYWDGWREVQPEVVTLDLADGFGEDPDFIGSVAVAVVQNPDAAGIVARIDAEVDTCLDGSAQSRVEHGDWRGVRGPASGDDGEDLSWWAEDDGSWTLVQAYLSETLTPAEAADFESALETVLDAQTDR</sequence>
<feature type="signal peptide" evidence="1">
    <location>
        <begin position="1"/>
        <end position="26"/>
    </location>
</feature>
<comment type="caution">
    <text evidence="2">The sequence shown here is derived from an EMBL/GenBank/DDBJ whole genome shotgun (WGS) entry which is preliminary data.</text>
</comment>
<evidence type="ECO:0008006" key="4">
    <source>
        <dbReference type="Google" id="ProtNLM"/>
    </source>
</evidence>
<proteinExistence type="predicted"/>
<evidence type="ECO:0000256" key="1">
    <source>
        <dbReference type="SAM" id="SignalP"/>
    </source>
</evidence>
<feature type="chain" id="PRO_5041378258" description="DUF3558 domain-containing protein" evidence="1">
    <location>
        <begin position="27"/>
        <end position="229"/>
    </location>
</feature>
<name>A0AA41XKI9_9MICO</name>
<accession>A0AA41XKI9</accession>
<protein>
    <recommendedName>
        <fullName evidence="4">DUF3558 domain-containing protein</fullName>
    </recommendedName>
</protein>
<evidence type="ECO:0000313" key="2">
    <source>
        <dbReference type="EMBL" id="MCS5727466.1"/>
    </source>
</evidence>
<organism evidence="2 3">
    <name type="scientific">Herbiconiux oxytropis</name>
    <dbReference type="NCBI Taxonomy" id="2970915"/>
    <lineage>
        <taxon>Bacteria</taxon>
        <taxon>Bacillati</taxon>
        <taxon>Actinomycetota</taxon>
        <taxon>Actinomycetes</taxon>
        <taxon>Micrococcales</taxon>
        <taxon>Microbacteriaceae</taxon>
        <taxon>Herbiconiux</taxon>
    </lineage>
</organism>
<keyword evidence="3" id="KW-1185">Reference proteome</keyword>
<reference evidence="2" key="1">
    <citation type="submission" date="2022-08" db="EMBL/GenBank/DDBJ databases">
        <authorList>
            <person name="Deng Y."/>
            <person name="Han X.-F."/>
            <person name="Zhang Y.-Q."/>
        </authorList>
    </citation>
    <scope>NUCLEOTIDE SEQUENCE</scope>
    <source>
        <strain evidence="2">CPCC 203407</strain>
    </source>
</reference>
<gene>
    <name evidence="2" type="ORF">N1028_16340</name>
</gene>
<keyword evidence="1" id="KW-0732">Signal</keyword>
<dbReference type="Proteomes" id="UP001165587">
    <property type="component" value="Unassembled WGS sequence"/>
</dbReference>
<dbReference type="EMBL" id="JANLCK010000011">
    <property type="protein sequence ID" value="MCS5727466.1"/>
    <property type="molecule type" value="Genomic_DNA"/>
</dbReference>
<dbReference type="AlphaFoldDB" id="A0AA41XKI9"/>